<gene>
    <name evidence="2" type="ORF">CARUB_v10007039mg</name>
</gene>
<keyword evidence="3" id="KW-1185">Reference proteome</keyword>
<dbReference type="EMBL" id="KB870811">
    <property type="protein sequence ID" value="EOA18488.1"/>
    <property type="molecule type" value="Genomic_DNA"/>
</dbReference>
<dbReference type="OrthoDB" id="45365at2759"/>
<dbReference type="Pfam" id="PF00646">
    <property type="entry name" value="F-box"/>
    <property type="match status" value="1"/>
</dbReference>
<dbReference type="PANTHER" id="PTHR24414">
    <property type="entry name" value="F-BOX/KELCH-REPEAT PROTEIN SKIP4"/>
    <property type="match status" value="1"/>
</dbReference>
<dbReference type="AlphaFoldDB" id="R0H4R3"/>
<dbReference type="SMART" id="SM00256">
    <property type="entry name" value="FBOX"/>
    <property type="match status" value="1"/>
</dbReference>
<dbReference type="InterPro" id="IPR036047">
    <property type="entry name" value="F-box-like_dom_sf"/>
</dbReference>
<name>R0H4R3_9BRAS</name>
<dbReference type="Proteomes" id="UP000029121">
    <property type="component" value="Unassembled WGS sequence"/>
</dbReference>
<proteinExistence type="predicted"/>
<dbReference type="CDD" id="cd22152">
    <property type="entry name" value="F-box_AtAFR-like"/>
    <property type="match status" value="1"/>
</dbReference>
<dbReference type="Gene3D" id="2.120.10.80">
    <property type="entry name" value="Kelch-type beta propeller"/>
    <property type="match status" value="1"/>
</dbReference>
<organism evidence="2 3">
    <name type="scientific">Capsella rubella</name>
    <dbReference type="NCBI Taxonomy" id="81985"/>
    <lineage>
        <taxon>Eukaryota</taxon>
        <taxon>Viridiplantae</taxon>
        <taxon>Streptophyta</taxon>
        <taxon>Embryophyta</taxon>
        <taxon>Tracheophyta</taxon>
        <taxon>Spermatophyta</taxon>
        <taxon>Magnoliopsida</taxon>
        <taxon>eudicotyledons</taxon>
        <taxon>Gunneridae</taxon>
        <taxon>Pentapetalae</taxon>
        <taxon>rosids</taxon>
        <taxon>malvids</taxon>
        <taxon>Brassicales</taxon>
        <taxon>Brassicaceae</taxon>
        <taxon>Camelineae</taxon>
        <taxon>Capsella</taxon>
    </lineage>
</organism>
<dbReference type="SUPFAM" id="SSF81383">
    <property type="entry name" value="F-box domain"/>
    <property type="match status" value="1"/>
</dbReference>
<dbReference type="eggNOG" id="KOG1072">
    <property type="taxonomic scope" value="Eukaryota"/>
</dbReference>
<dbReference type="STRING" id="81985.R0H4R3"/>
<evidence type="ECO:0000313" key="3">
    <source>
        <dbReference type="Proteomes" id="UP000029121"/>
    </source>
</evidence>
<evidence type="ECO:0000313" key="2">
    <source>
        <dbReference type="EMBL" id="EOA18488.1"/>
    </source>
</evidence>
<dbReference type="SUPFAM" id="SSF117281">
    <property type="entry name" value="Kelch motif"/>
    <property type="match status" value="1"/>
</dbReference>
<dbReference type="PANTHER" id="PTHR24414:SF106">
    <property type="entry name" value="F-BOX DOMAIN-CONTAINING PROTEIN"/>
    <property type="match status" value="1"/>
</dbReference>
<dbReference type="KEGG" id="crb:17877756"/>
<evidence type="ECO:0000259" key="1">
    <source>
        <dbReference type="SMART" id="SM00256"/>
    </source>
</evidence>
<dbReference type="InterPro" id="IPR050354">
    <property type="entry name" value="F-box/kelch-repeat_ARATH"/>
</dbReference>
<sequence>MIYTRVEVVAAAANKLEPPLKKRKTDQPPPSFLSLPDVLILNCLSRVSKSYYPKLSLVSKTFRSLILSLDLNHARFHHKTQESFFHVCLELPGRLIPSWYTLWIKPEDKKKTTLVQVPSSYAVNEALFIVHVGLDVYAFRQSHPPSRTVLVRNKDCCLWRLAPNMIVARANPIACVLNEKIYVMGGLTADESGSWGEVFNTKTQTWEPLPDPPQELRFSSVIRKISLIKEIFFIRSNDIKDSVYNPKLGKWVAAAKTTIVGDSRCSVNNVLYSFRPKSCLWYDTECNNWIPVKGLSSLHRSARTGLIETFNYNGKLLILWDKPTKPRHRICEDRNIFCALIAFEKRKNGHVWGKVERSSVVLTVPSSYRFLRYTVIRN</sequence>
<reference evidence="3" key="1">
    <citation type="journal article" date="2013" name="Nat. Genet.">
        <title>The Capsella rubella genome and the genomic consequences of rapid mating system evolution.</title>
        <authorList>
            <person name="Slotte T."/>
            <person name="Hazzouri K.M."/>
            <person name="Agren J.A."/>
            <person name="Koenig D."/>
            <person name="Maumus F."/>
            <person name="Guo Y.L."/>
            <person name="Steige K."/>
            <person name="Platts A.E."/>
            <person name="Escobar J.S."/>
            <person name="Newman L.K."/>
            <person name="Wang W."/>
            <person name="Mandakova T."/>
            <person name="Vello E."/>
            <person name="Smith L.M."/>
            <person name="Henz S.R."/>
            <person name="Steffen J."/>
            <person name="Takuno S."/>
            <person name="Brandvain Y."/>
            <person name="Coop G."/>
            <person name="Andolfatto P."/>
            <person name="Hu T.T."/>
            <person name="Blanchette M."/>
            <person name="Clark R.M."/>
            <person name="Quesneville H."/>
            <person name="Nordborg M."/>
            <person name="Gaut B.S."/>
            <person name="Lysak M.A."/>
            <person name="Jenkins J."/>
            <person name="Grimwood J."/>
            <person name="Chapman J."/>
            <person name="Prochnik S."/>
            <person name="Shu S."/>
            <person name="Rokhsar D."/>
            <person name="Schmutz J."/>
            <person name="Weigel D."/>
            <person name="Wright S.I."/>
        </authorList>
    </citation>
    <scope>NUCLEOTIDE SEQUENCE [LARGE SCALE GENOMIC DNA]</scope>
    <source>
        <strain evidence="3">cv. Monte Gargano</strain>
    </source>
</reference>
<dbReference type="InterPro" id="IPR001810">
    <property type="entry name" value="F-box_dom"/>
</dbReference>
<feature type="domain" description="F-box" evidence="1">
    <location>
        <begin position="35"/>
        <end position="75"/>
    </location>
</feature>
<dbReference type="InterPro" id="IPR015915">
    <property type="entry name" value="Kelch-typ_b-propeller"/>
</dbReference>
<dbReference type="InterPro" id="IPR057499">
    <property type="entry name" value="Kelch_FKB95"/>
</dbReference>
<protein>
    <recommendedName>
        <fullName evidence="1">F-box domain-containing protein</fullName>
    </recommendedName>
</protein>
<dbReference type="Pfam" id="PF25210">
    <property type="entry name" value="Kelch_FKB95"/>
    <property type="match status" value="1"/>
</dbReference>
<accession>R0H4R3</accession>